<dbReference type="PROSITE" id="PS51257">
    <property type="entry name" value="PROKAR_LIPOPROTEIN"/>
    <property type="match status" value="1"/>
</dbReference>
<dbReference type="AlphaFoldDB" id="A0A7D7LT03"/>
<dbReference type="EMBL" id="CP059472">
    <property type="protein sequence ID" value="QMS97993.1"/>
    <property type="molecule type" value="Genomic_DNA"/>
</dbReference>
<keyword evidence="4" id="KW-1185">Reference proteome</keyword>
<dbReference type="RefSeq" id="WP_181886721.1">
    <property type="nucleotide sequence ID" value="NZ_CP059472.1"/>
</dbReference>
<organism evidence="2 3">
    <name type="scientific">Marnyiella aurantia</name>
    <dbReference type="NCBI Taxonomy" id="2758037"/>
    <lineage>
        <taxon>Bacteria</taxon>
        <taxon>Pseudomonadati</taxon>
        <taxon>Bacteroidota</taxon>
        <taxon>Flavobacteriia</taxon>
        <taxon>Flavobacteriales</taxon>
        <taxon>Weeksellaceae</taxon>
        <taxon>Marnyiella</taxon>
    </lineage>
</organism>
<dbReference type="Proteomes" id="UP000515349">
    <property type="component" value="Chromosome"/>
</dbReference>
<dbReference type="EMBL" id="JACEUX010000001">
    <property type="protein sequence ID" value="MBA5246652.1"/>
    <property type="molecule type" value="Genomic_DNA"/>
</dbReference>
<reference evidence="2 3" key="1">
    <citation type="submission" date="2020-07" db="EMBL/GenBank/DDBJ databases">
        <title>Chryseobacterium sp.cx-624.</title>
        <authorList>
            <person name="Yang C."/>
        </authorList>
    </citation>
    <scope>NUCLEOTIDE SEQUENCE [LARGE SCALE GENOMIC DNA]</scope>
    <source>
        <strain evidence="3">cx-624</strain>
        <strain evidence="2">Cx-624</strain>
    </source>
</reference>
<proteinExistence type="predicted"/>
<reference evidence="1" key="3">
    <citation type="submission" date="2020-07" db="EMBL/GenBank/DDBJ databases">
        <authorList>
            <person name="Yang C."/>
        </authorList>
    </citation>
    <scope>NUCLEOTIDE SEQUENCE</scope>
    <source>
        <strain evidence="1">Cx-624</strain>
    </source>
</reference>
<gene>
    <name evidence="2" type="ORF">H1R16_09780</name>
    <name evidence="1" type="ORF">H2507_05685</name>
</gene>
<dbReference type="KEGG" id="cbau:H1R16_09780"/>
<evidence type="ECO:0000313" key="3">
    <source>
        <dbReference type="Proteomes" id="UP000515349"/>
    </source>
</evidence>
<dbReference type="Proteomes" id="UP000539710">
    <property type="component" value="Unassembled WGS sequence"/>
</dbReference>
<sequence>MKSIYTLLFSLLISCLQGQEEKKAKVFENPSNARPFRYNDKLCFDYKVNYKGVFGGREVAGCFYINGETGAVLSFGFDSTKQAGCSYDMNHLDFYAYIQTLKGNTYTYYNSAQREQGTRNTILKHYVRTGNTDDSAPENMFTMKKFTYKNEFREFAGNEFKGRKYVSLDGEISVFILTDSNFPEAFEGLKFLGAYGIGFLETSKGNFLVLGYEQGESRSETLSFKKVDGSDCFHPSAFRREEDTRVVEALAHAEEDGAKVEEKLVKMSDSKDPCAALKMKVLAEQKKQNEGKKEQLNYLKDTRIDYSKHSDMEKAFSKYDHFESFKLMRLQDEYKICQIEEGLARNKYKGEELSRASKRRSCLQNKVEEFKAIELEVDATKARNRNNTTRLNEELRPIFMKIPEAMKKNPCS</sequence>
<reference evidence="4" key="2">
    <citation type="submission" date="2020-07" db="EMBL/GenBank/DDBJ databases">
        <title>Flavobacterium sp. xlx-214.</title>
        <authorList>
            <person name="Yang C."/>
        </authorList>
    </citation>
    <scope>NUCLEOTIDE SEQUENCE [LARGE SCALE GENOMIC DNA]</scope>
    <source>
        <strain evidence="4">CX-624</strain>
    </source>
</reference>
<evidence type="ECO:0000313" key="1">
    <source>
        <dbReference type="EMBL" id="MBA5246652.1"/>
    </source>
</evidence>
<protein>
    <submittedName>
        <fullName evidence="2">Uncharacterized protein</fullName>
    </submittedName>
</protein>
<evidence type="ECO:0000313" key="4">
    <source>
        <dbReference type="Proteomes" id="UP000539710"/>
    </source>
</evidence>
<evidence type="ECO:0000313" key="2">
    <source>
        <dbReference type="EMBL" id="QMS97993.1"/>
    </source>
</evidence>
<accession>A0A7D7LT03</accession>
<name>A0A7D7LT03_9FLAO</name>